<keyword evidence="10 14" id="KW-0862">Zinc</keyword>
<evidence type="ECO:0000313" key="18">
    <source>
        <dbReference type="Proteomes" id="UP000799766"/>
    </source>
</evidence>
<feature type="binding site" evidence="14">
    <location>
        <position position="310"/>
    </location>
    <ligand>
        <name>Zn(2+)</name>
        <dbReference type="ChEBI" id="CHEBI:29105"/>
        <note>catalytic</note>
    </ligand>
</feature>
<evidence type="ECO:0000313" key="17">
    <source>
        <dbReference type="EMBL" id="KAF2462093.1"/>
    </source>
</evidence>
<sequence length="355" mass="38304">MKFLTHLAWATFASLANCHSIGHLNKRDTPLSIELQMEGNTMVKAFLTNTGDVGLNLLKKGTILDDSAPVEKVEVNSPSARIPFNGIRLRLLTDGLAEDAFQFVDAGETIEFDFDIASLHDLSSGGAFSLRSYGAIPYAEAGSTSLSGLALDFDSNVLDIEVDGLEASRVPRALQGRAVLARDCTGSLGNTMRSSFDICSQMADYASEQATSGSADKFEEYFKTTNSRTRQVVADRLSAVSEECSSYVSGNTEYHCTDSYQACQSNVLAYTVPSLDYIVSCPLFFDALPLQSTQCHGQDQATTVLHEMTHAPGVYSPGTDDNAYGYDAAMRLNSRDAVLNADTYALYANALDLGC</sequence>
<evidence type="ECO:0000256" key="14">
    <source>
        <dbReference type="PIRSR" id="PIRSR601384-2"/>
    </source>
</evidence>
<dbReference type="SMART" id="SM01351">
    <property type="entry name" value="Aspzincin_M35"/>
    <property type="match status" value="1"/>
</dbReference>
<dbReference type="Pfam" id="PF02102">
    <property type="entry name" value="Peptidase_M35"/>
    <property type="match status" value="1"/>
</dbReference>
<dbReference type="Proteomes" id="UP000799766">
    <property type="component" value="Unassembled WGS sequence"/>
</dbReference>
<dbReference type="PRINTS" id="PR00768">
    <property type="entry name" value="DEUTEROLYSIN"/>
</dbReference>
<dbReference type="GO" id="GO:0005576">
    <property type="term" value="C:extracellular region"/>
    <property type="evidence" value="ECO:0007669"/>
    <property type="project" value="UniProtKB-SubCell"/>
</dbReference>
<keyword evidence="4 15" id="KW-0964">Secreted</keyword>
<keyword evidence="8 15" id="KW-0732">Signal</keyword>
<dbReference type="PANTHER" id="PTHR37016:SF3">
    <property type="entry name" value="NEUTRAL PROTEASE 2-RELATED"/>
    <property type="match status" value="1"/>
</dbReference>
<keyword evidence="6 15" id="KW-0165">Cleavage on pair of basic residues</keyword>
<evidence type="ECO:0000256" key="7">
    <source>
        <dbReference type="ARBA" id="ARBA00022723"/>
    </source>
</evidence>
<evidence type="ECO:0000256" key="13">
    <source>
        <dbReference type="PIRSR" id="PIRSR601384-1"/>
    </source>
</evidence>
<protein>
    <recommendedName>
        <fullName evidence="15">Neutral protease 2</fullName>
        <ecNumber evidence="15">3.4.24.39</ecNumber>
    </recommendedName>
    <alternativeName>
        <fullName evidence="15">Deuterolysin</fullName>
    </alternativeName>
</protein>
<feature type="binding site" evidence="14">
    <location>
        <position position="321"/>
    </location>
    <ligand>
        <name>Zn(2+)</name>
        <dbReference type="ChEBI" id="CHEBI:29105"/>
        <note>catalytic</note>
    </ligand>
</feature>
<evidence type="ECO:0000256" key="11">
    <source>
        <dbReference type="ARBA" id="ARBA00023049"/>
    </source>
</evidence>
<dbReference type="AlphaFoldDB" id="A0A6A6PFF3"/>
<dbReference type="GO" id="GO:0046872">
    <property type="term" value="F:metal ion binding"/>
    <property type="evidence" value="ECO:0007669"/>
    <property type="project" value="UniProtKB-KW"/>
</dbReference>
<comment type="subcellular location">
    <subcellularLocation>
        <location evidence="2 15">Secreted</location>
    </subcellularLocation>
</comment>
<dbReference type="InterPro" id="IPR001384">
    <property type="entry name" value="Peptidase_M35"/>
</dbReference>
<dbReference type="GO" id="GO:0004222">
    <property type="term" value="F:metalloendopeptidase activity"/>
    <property type="evidence" value="ECO:0007669"/>
    <property type="project" value="InterPro"/>
</dbReference>
<dbReference type="CDD" id="cd11008">
    <property type="entry name" value="M35_deuterolysin_like"/>
    <property type="match status" value="1"/>
</dbReference>
<evidence type="ECO:0000256" key="10">
    <source>
        <dbReference type="ARBA" id="ARBA00022833"/>
    </source>
</evidence>
<dbReference type="SUPFAM" id="SSF55486">
    <property type="entry name" value="Metalloproteases ('zincins'), catalytic domain"/>
    <property type="match status" value="1"/>
</dbReference>
<dbReference type="InterPro" id="IPR029463">
    <property type="entry name" value="Lys_MEP"/>
</dbReference>
<keyword evidence="9 15" id="KW-0378">Hydrolase</keyword>
<evidence type="ECO:0000256" key="9">
    <source>
        <dbReference type="ARBA" id="ARBA00022801"/>
    </source>
</evidence>
<dbReference type="EMBL" id="MU001670">
    <property type="protein sequence ID" value="KAF2462093.1"/>
    <property type="molecule type" value="Genomic_DNA"/>
</dbReference>
<evidence type="ECO:0000256" key="5">
    <source>
        <dbReference type="ARBA" id="ARBA00022670"/>
    </source>
</evidence>
<gene>
    <name evidence="17" type="ORF">BDY21DRAFT_383136</name>
</gene>
<dbReference type="Gene3D" id="2.60.40.2970">
    <property type="match status" value="1"/>
</dbReference>
<evidence type="ECO:0000256" key="12">
    <source>
        <dbReference type="ARBA" id="ARBA00023145"/>
    </source>
</evidence>
<dbReference type="Gene3D" id="3.40.390.10">
    <property type="entry name" value="Collagenase (Catalytic Domain)"/>
    <property type="match status" value="1"/>
</dbReference>
<feature type="active site" evidence="13">
    <location>
        <position position="307"/>
    </location>
</feature>
<evidence type="ECO:0000259" key="16">
    <source>
        <dbReference type="SMART" id="SM01351"/>
    </source>
</evidence>
<keyword evidence="11 15" id="KW-0482">Metalloprotease</keyword>
<feature type="chain" id="PRO_5025705926" description="Neutral protease 2" evidence="15">
    <location>
        <begin position="19"/>
        <end position="355"/>
    </location>
</feature>
<name>A0A6A6PFF3_9PEZI</name>
<dbReference type="PANTHER" id="PTHR37016">
    <property type="match status" value="1"/>
</dbReference>
<comment type="catalytic activity">
    <reaction evidence="1 15">
        <text>Preferential cleavage of bonds with hydrophobic residues in P1'. Also 3-Asn-|-Gln-4 and 8-Gly-|-Ser-9 bonds in insulin B chain.</text>
        <dbReference type="EC" id="3.4.24.39"/>
    </reaction>
</comment>
<keyword evidence="5 15" id="KW-0645">Protease</keyword>
<evidence type="ECO:0000256" key="8">
    <source>
        <dbReference type="ARBA" id="ARBA00022729"/>
    </source>
</evidence>
<evidence type="ECO:0000256" key="3">
    <source>
        <dbReference type="ARBA" id="ARBA00010279"/>
    </source>
</evidence>
<dbReference type="EC" id="3.4.24.39" evidence="15"/>
<dbReference type="InterPro" id="IPR050414">
    <property type="entry name" value="Fungal_M35_metalloproteases"/>
</dbReference>
<evidence type="ECO:0000256" key="4">
    <source>
        <dbReference type="ARBA" id="ARBA00022525"/>
    </source>
</evidence>
<keyword evidence="12" id="KW-0865">Zymogen</keyword>
<comment type="function">
    <text evidence="15">Secreted metalloproteinase that allows assimilation of proteinaceous substrates. Shows high activities on basic nuclear substrates such as histone and protamine.</text>
</comment>
<dbReference type="InterPro" id="IPR024079">
    <property type="entry name" value="MetalloPept_cat_dom_sf"/>
</dbReference>
<keyword evidence="18" id="KW-1185">Reference proteome</keyword>
<evidence type="ECO:0000256" key="1">
    <source>
        <dbReference type="ARBA" id="ARBA00001187"/>
    </source>
</evidence>
<reference evidence="17" key="1">
    <citation type="journal article" date="2020" name="Stud. Mycol.">
        <title>101 Dothideomycetes genomes: a test case for predicting lifestyles and emergence of pathogens.</title>
        <authorList>
            <person name="Haridas S."/>
            <person name="Albert R."/>
            <person name="Binder M."/>
            <person name="Bloem J."/>
            <person name="Labutti K."/>
            <person name="Salamov A."/>
            <person name="Andreopoulos B."/>
            <person name="Baker S."/>
            <person name="Barry K."/>
            <person name="Bills G."/>
            <person name="Bluhm B."/>
            <person name="Cannon C."/>
            <person name="Castanera R."/>
            <person name="Culley D."/>
            <person name="Daum C."/>
            <person name="Ezra D."/>
            <person name="Gonzalez J."/>
            <person name="Henrissat B."/>
            <person name="Kuo A."/>
            <person name="Liang C."/>
            <person name="Lipzen A."/>
            <person name="Lutzoni F."/>
            <person name="Magnuson J."/>
            <person name="Mondo S."/>
            <person name="Nolan M."/>
            <person name="Ohm R."/>
            <person name="Pangilinan J."/>
            <person name="Park H.-J."/>
            <person name="Ramirez L."/>
            <person name="Alfaro M."/>
            <person name="Sun H."/>
            <person name="Tritt A."/>
            <person name="Yoshinaga Y."/>
            <person name="Zwiers L.-H."/>
            <person name="Turgeon B."/>
            <person name="Goodwin S."/>
            <person name="Spatafora J."/>
            <person name="Crous P."/>
            <person name="Grigoriev I."/>
        </authorList>
    </citation>
    <scope>NUCLEOTIDE SEQUENCE</scope>
    <source>
        <strain evidence="17">ATCC 16933</strain>
    </source>
</reference>
<dbReference type="GO" id="GO:0006508">
    <property type="term" value="P:proteolysis"/>
    <property type="evidence" value="ECO:0007669"/>
    <property type="project" value="UniProtKB-KW"/>
</dbReference>
<evidence type="ECO:0000256" key="15">
    <source>
        <dbReference type="RuleBase" id="RU361126"/>
    </source>
</evidence>
<feature type="binding site" evidence="14">
    <location>
        <position position="306"/>
    </location>
    <ligand>
        <name>Zn(2+)</name>
        <dbReference type="ChEBI" id="CHEBI:29105"/>
        <note>catalytic</note>
    </ligand>
</feature>
<evidence type="ECO:0000256" key="6">
    <source>
        <dbReference type="ARBA" id="ARBA00022685"/>
    </source>
</evidence>
<keyword evidence="7 14" id="KW-0479">Metal-binding</keyword>
<proteinExistence type="inferred from homology"/>
<organism evidence="17 18">
    <name type="scientific">Lineolata rhizophorae</name>
    <dbReference type="NCBI Taxonomy" id="578093"/>
    <lineage>
        <taxon>Eukaryota</taxon>
        <taxon>Fungi</taxon>
        <taxon>Dikarya</taxon>
        <taxon>Ascomycota</taxon>
        <taxon>Pezizomycotina</taxon>
        <taxon>Dothideomycetes</taxon>
        <taxon>Dothideomycetes incertae sedis</taxon>
        <taxon>Lineolatales</taxon>
        <taxon>Lineolataceae</taxon>
        <taxon>Lineolata</taxon>
    </lineage>
</organism>
<dbReference type="OrthoDB" id="412874at2759"/>
<accession>A0A6A6PFF3</accession>
<evidence type="ECO:0000256" key="2">
    <source>
        <dbReference type="ARBA" id="ARBA00004613"/>
    </source>
</evidence>
<comment type="similarity">
    <text evidence="3 15">Belongs to the peptidase M35 family.</text>
</comment>
<comment type="cofactor">
    <cofactor evidence="14 15">
        <name>Zn(2+)</name>
        <dbReference type="ChEBI" id="CHEBI:29105"/>
    </cofactor>
    <text evidence="14 15">Binds 1 zinc ion per subunit.</text>
</comment>
<feature type="signal peptide" evidence="15">
    <location>
        <begin position="1"/>
        <end position="18"/>
    </location>
</feature>
<feature type="domain" description="Lysine-specific metallo-endopeptidase" evidence="16">
    <location>
        <begin position="204"/>
        <end position="349"/>
    </location>
</feature>